<dbReference type="GO" id="GO:0009253">
    <property type="term" value="P:peptidoglycan catabolic process"/>
    <property type="evidence" value="ECO:0007669"/>
    <property type="project" value="InterPro"/>
</dbReference>
<evidence type="ECO:0000313" key="3">
    <source>
        <dbReference type="Proteomes" id="UP000018168"/>
    </source>
</evidence>
<name>R6NDD3_9FIRM</name>
<comment type="similarity">
    <text evidence="1">Belongs to the glycosyl hydrolase 25 family.</text>
</comment>
<dbReference type="EMBL" id="CBEP010000044">
    <property type="protein sequence ID" value="CDC04211.1"/>
    <property type="molecule type" value="Genomic_DNA"/>
</dbReference>
<dbReference type="SUPFAM" id="SSF51445">
    <property type="entry name" value="(Trans)glycosidases"/>
    <property type="match status" value="1"/>
</dbReference>
<comment type="caution">
    <text evidence="2">The sequence shown here is derived from an EMBL/GenBank/DDBJ whole genome shotgun (WGS) entry which is preliminary data.</text>
</comment>
<sequence>MTKGIDVSTWQGKIDWKQVKGAGIHYAILRSSFGSPDPKKEIIKAYAYGKTPQEAAAAMGVSLEDAKRLREENAEAIEERKSQLESGGWLK</sequence>
<dbReference type="Gene3D" id="3.20.20.80">
    <property type="entry name" value="Glycosidases"/>
    <property type="match status" value="1"/>
</dbReference>
<dbReference type="GO" id="GO:0016998">
    <property type="term" value="P:cell wall macromolecule catabolic process"/>
    <property type="evidence" value="ECO:0007669"/>
    <property type="project" value="InterPro"/>
</dbReference>
<dbReference type="GO" id="GO:0003796">
    <property type="term" value="F:lysozyme activity"/>
    <property type="evidence" value="ECO:0007669"/>
    <property type="project" value="InterPro"/>
</dbReference>
<dbReference type="InterPro" id="IPR002053">
    <property type="entry name" value="Glyco_hydro_25"/>
</dbReference>
<reference evidence="2" key="1">
    <citation type="submission" date="2012-11" db="EMBL/GenBank/DDBJ databases">
        <title>Dependencies among metagenomic species, viruses, plasmids and units of genetic variation.</title>
        <authorList>
            <person name="Nielsen H.B."/>
            <person name="Almeida M."/>
            <person name="Juncker A.S."/>
            <person name="Rasmussen S."/>
            <person name="Li J."/>
            <person name="Sunagawa S."/>
            <person name="Plichta D."/>
            <person name="Gautier L."/>
            <person name="Le Chatelier E."/>
            <person name="Peletier E."/>
            <person name="Bonde I."/>
            <person name="Nielsen T."/>
            <person name="Manichanh C."/>
            <person name="Arumugam M."/>
            <person name="Batto J."/>
            <person name="Santos M.B.Q.D."/>
            <person name="Blom N."/>
            <person name="Borruel N."/>
            <person name="Burgdorf K.S."/>
            <person name="Boumezbeur F."/>
            <person name="Casellas F."/>
            <person name="Dore J."/>
            <person name="Guarner F."/>
            <person name="Hansen T."/>
            <person name="Hildebrand F."/>
            <person name="Kaas R.S."/>
            <person name="Kennedy S."/>
            <person name="Kristiansen K."/>
            <person name="Kultima J.R."/>
            <person name="Leonard P."/>
            <person name="Levenez F."/>
            <person name="Lund O."/>
            <person name="Moumen B."/>
            <person name="Le Paslier D."/>
            <person name="Pons N."/>
            <person name="Pedersen O."/>
            <person name="Prifti E."/>
            <person name="Qin J."/>
            <person name="Raes J."/>
            <person name="Tap J."/>
            <person name="Tims S."/>
            <person name="Ussery D.W."/>
            <person name="Yamada T."/>
            <person name="MetaHit consortium"/>
            <person name="Renault P."/>
            <person name="Sicheritz-Ponten T."/>
            <person name="Bork P."/>
            <person name="Wang J."/>
            <person name="Brunak S."/>
            <person name="Ehrlich S.D."/>
        </authorList>
    </citation>
    <scope>NUCLEOTIDE SEQUENCE [LARGE SCALE GENOMIC DNA]</scope>
</reference>
<keyword evidence="2" id="KW-0378">Hydrolase</keyword>
<dbReference type="InterPro" id="IPR017853">
    <property type="entry name" value="GH"/>
</dbReference>
<dbReference type="Proteomes" id="UP000018168">
    <property type="component" value="Unassembled WGS sequence"/>
</dbReference>
<protein>
    <submittedName>
        <fullName evidence="2">Glycosyl hydrolase family 25</fullName>
    </submittedName>
</protein>
<evidence type="ECO:0000313" key="2">
    <source>
        <dbReference type="EMBL" id="CDC04211.1"/>
    </source>
</evidence>
<gene>
    <name evidence="2" type="ORF">BN578_02197</name>
</gene>
<organism evidence="2 3">
    <name type="scientific">[Clostridium] leptum CAG:27</name>
    <dbReference type="NCBI Taxonomy" id="1263068"/>
    <lineage>
        <taxon>Bacteria</taxon>
        <taxon>Bacillati</taxon>
        <taxon>Bacillota</taxon>
        <taxon>Clostridia</taxon>
        <taxon>Eubacteriales</taxon>
        <taxon>Oscillospiraceae</taxon>
        <taxon>Oscillospiraceae incertae sedis</taxon>
    </lineage>
</organism>
<dbReference type="PROSITE" id="PS51904">
    <property type="entry name" value="GLYCOSYL_HYDROL_F25_2"/>
    <property type="match status" value="1"/>
</dbReference>
<evidence type="ECO:0000256" key="1">
    <source>
        <dbReference type="ARBA" id="ARBA00010646"/>
    </source>
</evidence>
<dbReference type="AlphaFoldDB" id="R6NDD3"/>
<proteinExistence type="inferred from homology"/>
<accession>R6NDD3</accession>